<keyword evidence="3" id="KW-0808">Transferase</keyword>
<dbReference type="Pfam" id="PF00534">
    <property type="entry name" value="Glycos_transf_1"/>
    <property type="match status" value="1"/>
</dbReference>
<dbReference type="EMBL" id="QRAN01000015">
    <property type="protein sequence ID" value="RLQ21181.1"/>
    <property type="molecule type" value="Genomic_DNA"/>
</dbReference>
<keyword evidence="4" id="KW-1185">Reference proteome</keyword>
<feature type="domain" description="Glycosyl transferase family 1" evidence="1">
    <location>
        <begin position="222"/>
        <end position="369"/>
    </location>
</feature>
<comment type="caution">
    <text evidence="3">The sequence shown here is derived from an EMBL/GenBank/DDBJ whole genome shotgun (WGS) entry which is preliminary data.</text>
</comment>
<evidence type="ECO:0000313" key="4">
    <source>
        <dbReference type="Proteomes" id="UP000265509"/>
    </source>
</evidence>
<dbReference type="PANTHER" id="PTHR45947">
    <property type="entry name" value="SULFOQUINOVOSYL TRANSFERASE SQD2"/>
    <property type="match status" value="1"/>
</dbReference>
<evidence type="ECO:0000313" key="3">
    <source>
        <dbReference type="EMBL" id="RLQ21181.1"/>
    </source>
</evidence>
<reference evidence="3 4" key="1">
    <citation type="submission" date="2018-07" db="EMBL/GenBank/DDBJ databases">
        <title>Halioglobus sp. genome submission.</title>
        <authorList>
            <person name="Ye M.-Q."/>
            <person name="Du Z.-J."/>
        </authorList>
    </citation>
    <scope>NUCLEOTIDE SEQUENCE [LARGE SCALE GENOMIC DNA]</scope>
    <source>
        <strain evidence="3 4">U0301</strain>
    </source>
</reference>
<name>A0A3L7DYW2_9GAMM</name>
<organism evidence="3 4">
    <name type="scientific">Seongchinamella sediminis</name>
    <dbReference type="NCBI Taxonomy" id="2283635"/>
    <lineage>
        <taxon>Bacteria</taxon>
        <taxon>Pseudomonadati</taxon>
        <taxon>Pseudomonadota</taxon>
        <taxon>Gammaproteobacteria</taxon>
        <taxon>Cellvibrionales</taxon>
        <taxon>Halieaceae</taxon>
        <taxon>Seongchinamella</taxon>
    </lineage>
</organism>
<evidence type="ECO:0000259" key="2">
    <source>
        <dbReference type="Pfam" id="PF13439"/>
    </source>
</evidence>
<dbReference type="PANTHER" id="PTHR45947:SF13">
    <property type="entry name" value="TRANSFERASE"/>
    <property type="match status" value="1"/>
</dbReference>
<sequence length="412" mass="46123">MKILHINNYHYPRGGSDRYFLDVSRGLSERGHDVRTLAPVDPRDTDTDMRVEVALRPLSTSARPTAPDIARFLYNTEARDVVRLVISTYQPDIVHLHIYYGQLTTSILSPVIESGIPIVQTLHEYKLVCPAQTMLRDQIICTDCKNGHYWNAVKHKCNRGSLLRSALSTTEQFLSEYYGARRHIDRFLTVSDFQTHQLLSMGVDRAKVIRLYNFTHEVEGPSNSAGDYFLYVGRIASGKGIGTLIQAYRLYRSSQGTSAINLLIAGEGDAEGEMRMIADKAGVSDSVTWLGRQSGDALGHLYLNCRALINPSELNETFGLNNLEAMAHGRPVICTDRGAFPEVVRDGIDGFTYKVGDVDELAARMYELTPERSLEMGAAGYGRVRNDFSKNLHLSKLEEIYADVCGRIRAEH</sequence>
<dbReference type="InterPro" id="IPR001296">
    <property type="entry name" value="Glyco_trans_1"/>
</dbReference>
<dbReference type="AlphaFoldDB" id="A0A3L7DYW2"/>
<dbReference type="Proteomes" id="UP000265509">
    <property type="component" value="Unassembled WGS sequence"/>
</dbReference>
<dbReference type="CDD" id="cd03801">
    <property type="entry name" value="GT4_PimA-like"/>
    <property type="match status" value="1"/>
</dbReference>
<dbReference type="GO" id="GO:0016757">
    <property type="term" value="F:glycosyltransferase activity"/>
    <property type="evidence" value="ECO:0007669"/>
    <property type="project" value="InterPro"/>
</dbReference>
<protein>
    <submittedName>
        <fullName evidence="3">Glycosyltransferase</fullName>
    </submittedName>
</protein>
<proteinExistence type="predicted"/>
<accession>A0A3L7DYW2</accession>
<dbReference type="OrthoDB" id="9062832at2"/>
<dbReference type="RefSeq" id="WP_117955774.1">
    <property type="nucleotide sequence ID" value="NZ_QRAN01000015.1"/>
</dbReference>
<dbReference type="InterPro" id="IPR050194">
    <property type="entry name" value="Glycosyltransferase_grp1"/>
</dbReference>
<evidence type="ECO:0000259" key="1">
    <source>
        <dbReference type="Pfam" id="PF00534"/>
    </source>
</evidence>
<dbReference type="InterPro" id="IPR028098">
    <property type="entry name" value="Glyco_trans_4-like_N"/>
</dbReference>
<dbReference type="Gene3D" id="3.40.50.2000">
    <property type="entry name" value="Glycogen Phosphorylase B"/>
    <property type="match status" value="2"/>
</dbReference>
<feature type="domain" description="Glycosyltransferase subfamily 4-like N-terminal" evidence="2">
    <location>
        <begin position="14"/>
        <end position="214"/>
    </location>
</feature>
<gene>
    <name evidence="3" type="ORF">DWB85_13960</name>
</gene>
<dbReference type="SUPFAM" id="SSF53756">
    <property type="entry name" value="UDP-Glycosyltransferase/glycogen phosphorylase"/>
    <property type="match status" value="1"/>
</dbReference>
<dbReference type="Pfam" id="PF13439">
    <property type="entry name" value="Glyco_transf_4"/>
    <property type="match status" value="1"/>
</dbReference>